<comment type="caution">
    <text evidence="2">The sequence shown here is derived from an EMBL/GenBank/DDBJ whole genome shotgun (WGS) entry which is preliminary data.</text>
</comment>
<sequence length="187" mass="22003">MKIEDIYRELPINETERLYLRKVTMTDLDDMYTYGSNEKVAQYVFWERHQTKADTKAFIEYILKCYAAHQVAPWGIEYKENGRFIGTVDFVWWQPQHQTAEIGYVLSEPYWGKGIMTEAVHALVRFGFKHMDLVRIQAKCLAENIGSERVMQKSGMACEGTLRKAMFVKGKHRDIKMYSILKEEFPL</sequence>
<dbReference type="GO" id="GO:0008999">
    <property type="term" value="F:protein-N-terminal-alanine acetyltransferase activity"/>
    <property type="evidence" value="ECO:0007669"/>
    <property type="project" value="TreeGrafter"/>
</dbReference>
<proteinExistence type="predicted"/>
<name>A0A511UZT2_9BACI</name>
<dbReference type="PANTHER" id="PTHR43792">
    <property type="entry name" value="GNAT FAMILY, PUTATIVE (AFU_ORTHOLOGUE AFUA_3G00765)-RELATED-RELATED"/>
    <property type="match status" value="1"/>
</dbReference>
<dbReference type="SUPFAM" id="SSF55729">
    <property type="entry name" value="Acyl-CoA N-acyltransferases (Nat)"/>
    <property type="match status" value="1"/>
</dbReference>
<dbReference type="Gene3D" id="3.40.630.30">
    <property type="match status" value="1"/>
</dbReference>
<gene>
    <name evidence="2" type="ORF">CQU01_23940</name>
</gene>
<dbReference type="RefSeq" id="WP_146938515.1">
    <property type="nucleotide sequence ID" value="NZ_BJXW01000030.1"/>
</dbReference>
<evidence type="ECO:0000313" key="2">
    <source>
        <dbReference type="EMBL" id="GEN32156.1"/>
    </source>
</evidence>
<dbReference type="GO" id="GO:0005737">
    <property type="term" value="C:cytoplasm"/>
    <property type="evidence" value="ECO:0007669"/>
    <property type="project" value="TreeGrafter"/>
</dbReference>
<evidence type="ECO:0000259" key="1">
    <source>
        <dbReference type="PROSITE" id="PS51186"/>
    </source>
</evidence>
<reference evidence="2 3" key="1">
    <citation type="submission" date="2019-07" db="EMBL/GenBank/DDBJ databases">
        <title>Whole genome shotgun sequence of Cerasibacillus quisquiliarum NBRC 102429.</title>
        <authorList>
            <person name="Hosoyama A."/>
            <person name="Uohara A."/>
            <person name="Ohji S."/>
            <person name="Ichikawa N."/>
        </authorList>
    </citation>
    <scope>NUCLEOTIDE SEQUENCE [LARGE SCALE GENOMIC DNA]</scope>
    <source>
        <strain evidence="2 3">NBRC 102429</strain>
    </source>
</reference>
<keyword evidence="3" id="KW-1185">Reference proteome</keyword>
<dbReference type="InterPro" id="IPR051531">
    <property type="entry name" value="N-acetyltransferase"/>
</dbReference>
<dbReference type="CDD" id="cd04301">
    <property type="entry name" value="NAT_SF"/>
    <property type="match status" value="1"/>
</dbReference>
<feature type="domain" description="N-acetyltransferase" evidence="1">
    <location>
        <begin position="18"/>
        <end position="174"/>
    </location>
</feature>
<dbReference type="InterPro" id="IPR016181">
    <property type="entry name" value="Acyl_CoA_acyltransferase"/>
</dbReference>
<protein>
    <submittedName>
        <fullName evidence="2">Alanine acetyltransferase</fullName>
    </submittedName>
</protein>
<organism evidence="2 3">
    <name type="scientific">Cerasibacillus quisquiliarum</name>
    <dbReference type="NCBI Taxonomy" id="227865"/>
    <lineage>
        <taxon>Bacteria</taxon>
        <taxon>Bacillati</taxon>
        <taxon>Bacillota</taxon>
        <taxon>Bacilli</taxon>
        <taxon>Bacillales</taxon>
        <taxon>Bacillaceae</taxon>
        <taxon>Cerasibacillus</taxon>
    </lineage>
</organism>
<dbReference type="AlphaFoldDB" id="A0A511UZT2"/>
<dbReference type="OrthoDB" id="9785602at2"/>
<dbReference type="PANTHER" id="PTHR43792:SF9">
    <property type="entry name" value="RIBOSOMAL-PROTEIN-ALANINE ACETYLTRANSFERASE"/>
    <property type="match status" value="1"/>
</dbReference>
<dbReference type="InterPro" id="IPR000182">
    <property type="entry name" value="GNAT_dom"/>
</dbReference>
<dbReference type="Proteomes" id="UP000321491">
    <property type="component" value="Unassembled WGS sequence"/>
</dbReference>
<accession>A0A511UZT2</accession>
<dbReference type="Pfam" id="PF13302">
    <property type="entry name" value="Acetyltransf_3"/>
    <property type="match status" value="1"/>
</dbReference>
<keyword evidence="2" id="KW-0808">Transferase</keyword>
<dbReference type="EMBL" id="BJXW01000030">
    <property type="protein sequence ID" value="GEN32156.1"/>
    <property type="molecule type" value="Genomic_DNA"/>
</dbReference>
<dbReference type="PROSITE" id="PS51186">
    <property type="entry name" value="GNAT"/>
    <property type="match status" value="1"/>
</dbReference>
<evidence type="ECO:0000313" key="3">
    <source>
        <dbReference type="Proteomes" id="UP000321491"/>
    </source>
</evidence>